<reference evidence="4" key="2">
    <citation type="submission" date="2020-09" db="EMBL/GenBank/DDBJ databases">
        <authorList>
            <person name="Sun Q."/>
            <person name="Zhou Y."/>
        </authorList>
    </citation>
    <scope>NUCLEOTIDE SEQUENCE</scope>
    <source>
        <strain evidence="4">CGMCC 1.12187</strain>
    </source>
</reference>
<organism evidence="4 5">
    <name type="scientific">Kocuria dechangensis</name>
    <dbReference type="NCBI Taxonomy" id="1176249"/>
    <lineage>
        <taxon>Bacteria</taxon>
        <taxon>Bacillati</taxon>
        <taxon>Actinomycetota</taxon>
        <taxon>Actinomycetes</taxon>
        <taxon>Micrococcales</taxon>
        <taxon>Micrococcaceae</taxon>
        <taxon>Kocuria</taxon>
    </lineage>
</organism>
<reference evidence="4" key="1">
    <citation type="journal article" date="2014" name="Int. J. Syst. Evol. Microbiol.">
        <title>Complete genome sequence of Corynebacterium casei LMG S-19264T (=DSM 44701T), isolated from a smear-ripened cheese.</title>
        <authorList>
            <consortium name="US DOE Joint Genome Institute (JGI-PGF)"/>
            <person name="Walter F."/>
            <person name="Albersmeier A."/>
            <person name="Kalinowski J."/>
            <person name="Ruckert C."/>
        </authorList>
    </citation>
    <scope>NUCLEOTIDE SEQUENCE</scope>
    <source>
        <strain evidence="4">CGMCC 1.12187</strain>
    </source>
</reference>
<dbReference type="Proteomes" id="UP000638848">
    <property type="component" value="Unassembled WGS sequence"/>
</dbReference>
<dbReference type="GO" id="GO:0008757">
    <property type="term" value="F:S-adenosylmethionine-dependent methyltransferase activity"/>
    <property type="evidence" value="ECO:0007669"/>
    <property type="project" value="InterPro"/>
</dbReference>
<dbReference type="Pfam" id="PF05175">
    <property type="entry name" value="MTS"/>
    <property type="match status" value="1"/>
</dbReference>
<evidence type="ECO:0000259" key="3">
    <source>
        <dbReference type="Pfam" id="PF18096"/>
    </source>
</evidence>
<evidence type="ECO:0000256" key="1">
    <source>
        <dbReference type="SAM" id="MobiDB-lite"/>
    </source>
</evidence>
<feature type="domain" description="THUMP-like" evidence="3">
    <location>
        <begin position="337"/>
        <end position="402"/>
    </location>
</feature>
<feature type="compositionally biased region" description="Gly residues" evidence="1">
    <location>
        <begin position="402"/>
        <end position="415"/>
    </location>
</feature>
<gene>
    <name evidence="4" type="ORF">GCM10011374_12210</name>
</gene>
<dbReference type="InterPro" id="IPR029063">
    <property type="entry name" value="SAM-dependent_MTases_sf"/>
</dbReference>
<comment type="caution">
    <text evidence="4">The sequence shown here is derived from an EMBL/GenBank/DDBJ whole genome shotgun (WGS) entry which is preliminary data.</text>
</comment>
<name>A0A917GMA4_9MICC</name>
<feature type="domain" description="Methyltransferase small" evidence="2">
    <location>
        <begin position="77"/>
        <end position="146"/>
    </location>
</feature>
<dbReference type="Pfam" id="PF18096">
    <property type="entry name" value="Thump_like"/>
    <property type="match status" value="1"/>
</dbReference>
<evidence type="ECO:0000313" key="5">
    <source>
        <dbReference type="Proteomes" id="UP000638848"/>
    </source>
</evidence>
<dbReference type="CDD" id="cd02440">
    <property type="entry name" value="AdoMet_MTases"/>
    <property type="match status" value="1"/>
</dbReference>
<dbReference type="SUPFAM" id="SSF53335">
    <property type="entry name" value="S-adenosyl-L-methionine-dependent methyltransferases"/>
    <property type="match status" value="1"/>
</dbReference>
<dbReference type="AlphaFoldDB" id="A0A917GMA4"/>
<sequence length="430" mass="45382">MSPDAPADPREIAPLLTAEGMALLDSLGPYDEADALRAASRLRAEGFDPGLVSAALTQSRLRTRAREKFGDFAGHMLFTKAGLEQATRLRVAALHARRFADAGLAHVADLGCGIGADAMALAALDRRVTAVELDETTAAVATVNLTPFPEATVVHADVESLDLAALPGGMPDGVWLDPARRTTSSSGTRRIFDPEAFSPPLSFAQALAARGLPVGVKMGPGIPHEAVPAGCEAQWVSDRGDVVEAVLWFNAVARPGVRRAALVLGEHGAAELVSPRDADPGHEEAEVGPVGAWLYEPDGAVIRAGLVADLARQLGARLIHPRIAYLTSDELVRTPLARAYRVREVLPHTVKVLRRWVREHEVGTLEIKKRGTDVTPEQLRRQLAPRGPNRATLVVTRTAPGGTHGGPGGGPGGGADAAEKRVVLVVETVD</sequence>
<accession>A0A917GMA4</accession>
<dbReference type="RefSeq" id="WP_188535257.1">
    <property type="nucleotide sequence ID" value="NZ_BMEQ01000004.1"/>
</dbReference>
<keyword evidence="5" id="KW-1185">Reference proteome</keyword>
<evidence type="ECO:0000313" key="4">
    <source>
        <dbReference type="EMBL" id="GGG51140.1"/>
    </source>
</evidence>
<dbReference type="Gene3D" id="3.40.50.150">
    <property type="entry name" value="Vaccinia Virus protein VP39"/>
    <property type="match status" value="1"/>
</dbReference>
<dbReference type="EMBL" id="BMEQ01000004">
    <property type="protein sequence ID" value="GGG51140.1"/>
    <property type="molecule type" value="Genomic_DNA"/>
</dbReference>
<dbReference type="InterPro" id="IPR007848">
    <property type="entry name" value="Small_mtfrase_dom"/>
</dbReference>
<evidence type="ECO:0000259" key="2">
    <source>
        <dbReference type="Pfam" id="PF05175"/>
    </source>
</evidence>
<feature type="region of interest" description="Disordered" evidence="1">
    <location>
        <begin position="396"/>
        <end position="420"/>
    </location>
</feature>
<evidence type="ECO:0008006" key="6">
    <source>
        <dbReference type="Google" id="ProtNLM"/>
    </source>
</evidence>
<protein>
    <recommendedName>
        <fullName evidence="6">SAM-dependent methyltransferase</fullName>
    </recommendedName>
</protein>
<proteinExistence type="predicted"/>
<dbReference type="InterPro" id="IPR041497">
    <property type="entry name" value="Thump-like"/>
</dbReference>